<protein>
    <recommendedName>
        <fullName evidence="3">Transposase</fullName>
    </recommendedName>
</protein>
<name>A0AAU8AWV5_9CAUD</name>
<accession>A0AAU8AWV5</accession>
<evidence type="ECO:0008006" key="3">
    <source>
        <dbReference type="Google" id="ProtNLM"/>
    </source>
</evidence>
<organism evidence="2">
    <name type="scientific">Dulem virus 40</name>
    <dbReference type="NCBI Taxonomy" id="3145758"/>
    <lineage>
        <taxon>Viruses</taxon>
        <taxon>Duplodnaviria</taxon>
        <taxon>Heunggongvirae</taxon>
        <taxon>Uroviricota</taxon>
        <taxon>Caudoviricetes</taxon>
    </lineage>
</organism>
<proteinExistence type="predicted"/>
<feature type="region of interest" description="Disordered" evidence="1">
    <location>
        <begin position="23"/>
        <end position="46"/>
    </location>
</feature>
<feature type="compositionally biased region" description="Polar residues" evidence="1">
    <location>
        <begin position="23"/>
        <end position="40"/>
    </location>
</feature>
<evidence type="ECO:0000313" key="2">
    <source>
        <dbReference type="EMBL" id="XCD03641.1"/>
    </source>
</evidence>
<reference evidence="2" key="1">
    <citation type="submission" date="2024-03" db="EMBL/GenBank/DDBJ databases">
        <title>Diverse circular DNA viruses in blood, oral, and fecal samples of captive lemurs.</title>
        <authorList>
            <person name="Paietta E.N."/>
            <person name="Kraberger S."/>
            <person name="Lund M.C."/>
            <person name="Custer J.M."/>
            <person name="Vargas K.M."/>
            <person name="Ehmke E.E."/>
            <person name="Yoder A.D."/>
            <person name="Varsani A."/>
        </authorList>
    </citation>
    <scope>NUCLEOTIDE SEQUENCE</scope>
    <source>
        <strain evidence="2">Duke_21_1</strain>
    </source>
</reference>
<dbReference type="EMBL" id="PP511379">
    <property type="protein sequence ID" value="XCD03641.1"/>
    <property type="molecule type" value="Genomic_DNA"/>
</dbReference>
<evidence type="ECO:0000256" key="1">
    <source>
        <dbReference type="SAM" id="MobiDB-lite"/>
    </source>
</evidence>
<sequence>MTAFARNGNTATMSLYQSSRTRASFTLSSNQRKSKTTTNDMGDKDTNALLGNPMLFIGKSEADMKPLGRIVDTPLVLPDYDPREDEIKAFQDSIKIEIPAPALPFFVGIDLASEPSKQVCTIVIEGKPTINKPRNLKYPNKKRARRIWKKWAKRFGTTPGKCLYLPNVEIDCKIATEHNGYLRWDMNANPINQE</sequence>